<evidence type="ECO:0000259" key="2">
    <source>
        <dbReference type="PROSITE" id="PS50975"/>
    </source>
</evidence>
<accession>A0ABS6GME1</accession>
<evidence type="ECO:0000313" key="3">
    <source>
        <dbReference type="EMBL" id="MBU6079809.1"/>
    </source>
</evidence>
<dbReference type="Pfam" id="PF02655">
    <property type="entry name" value="ATP-grasp_3"/>
    <property type="match status" value="1"/>
</dbReference>
<dbReference type="PANTHER" id="PTHR23132:SF14">
    <property type="entry name" value="ATP-GRASP DOMAIN-CONTAINING PROTEIN"/>
    <property type="match status" value="1"/>
</dbReference>
<name>A0ABS6GME1_9BACI</name>
<dbReference type="InterPro" id="IPR048764">
    <property type="entry name" value="PylC_N"/>
</dbReference>
<dbReference type="Proteomes" id="UP000812672">
    <property type="component" value="Unassembled WGS sequence"/>
</dbReference>
<keyword evidence="1" id="KW-0547">Nucleotide-binding</keyword>
<dbReference type="EMBL" id="JAHLZF010000002">
    <property type="protein sequence ID" value="MBU6079809.1"/>
    <property type="molecule type" value="Genomic_DNA"/>
</dbReference>
<evidence type="ECO:0000313" key="4">
    <source>
        <dbReference type="Proteomes" id="UP000812672"/>
    </source>
</evidence>
<sequence length="327" mass="37044">MNILICSTGSRVKMIQYIKETIQSTGGKVVAGDSDPYSPALFAADDHVLLKPVDDENYMSSIIQACKQKEIDAIIPLIEEEVPKLVKNQSVLDNIGVKLVTSDQDLVDVCTDKLKTYQYIDQLGYPGVPTFSTVEETLKLLNERDFNYPLIVKPADGKASEGIWYVENETQLREAVEKIDHPIIQPYLKDREFGVDVYIDLMNGQLVDVFMKEKFEMVNGATDKSISVNNEELLSLITSFVEAAGFTGPLDIDCFEWNGKYFISEINPRFGAGYLHAHEMGCNFMQYIVNNLNGKENQPFERIQYPEGIWMMKYSEVMLRKVDSPSE</sequence>
<keyword evidence="1" id="KW-0067">ATP-binding</keyword>
<proteinExistence type="predicted"/>
<keyword evidence="4" id="KW-1185">Reference proteome</keyword>
<dbReference type="InterPro" id="IPR003806">
    <property type="entry name" value="ATP-grasp_PylC-type"/>
</dbReference>
<gene>
    <name evidence="3" type="ORF">KQ486_02150</name>
</gene>
<reference evidence="3 4" key="1">
    <citation type="journal article" date="2011" name="Int. J. Syst. Evol. Microbiol.">
        <title>Allobacillus halotolerans gen. nov., sp. nov. isolated from shrimp paste.</title>
        <authorList>
            <person name="Sheu S.Y."/>
            <person name="Arun A.B."/>
            <person name="Jiang S.R."/>
            <person name="Young C.C."/>
            <person name="Chen W.M."/>
        </authorList>
    </citation>
    <scope>NUCLEOTIDE SEQUENCE [LARGE SCALE GENOMIC DNA]</scope>
    <source>
        <strain evidence="3 4">LMG 24826</strain>
    </source>
</reference>
<dbReference type="Pfam" id="PF21360">
    <property type="entry name" value="PylC-like_N"/>
    <property type="match status" value="1"/>
</dbReference>
<dbReference type="PANTHER" id="PTHR23132">
    <property type="entry name" value="D-ALANINE--D-ALANINE LIGASE"/>
    <property type="match status" value="1"/>
</dbReference>
<dbReference type="RefSeq" id="WP_216686644.1">
    <property type="nucleotide sequence ID" value="NZ_CAUPKR010000003.1"/>
</dbReference>
<protein>
    <submittedName>
        <fullName evidence="3">ATP-grasp domain-containing protein</fullName>
    </submittedName>
</protein>
<dbReference type="PROSITE" id="PS50975">
    <property type="entry name" value="ATP_GRASP"/>
    <property type="match status" value="1"/>
</dbReference>
<evidence type="ECO:0000256" key="1">
    <source>
        <dbReference type="PROSITE-ProRule" id="PRU00409"/>
    </source>
</evidence>
<comment type="caution">
    <text evidence="3">The sequence shown here is derived from an EMBL/GenBank/DDBJ whole genome shotgun (WGS) entry which is preliminary data.</text>
</comment>
<organism evidence="3 4">
    <name type="scientific">Allobacillus halotolerans</name>
    <dbReference type="NCBI Taxonomy" id="570278"/>
    <lineage>
        <taxon>Bacteria</taxon>
        <taxon>Bacillati</taxon>
        <taxon>Bacillota</taxon>
        <taxon>Bacilli</taxon>
        <taxon>Bacillales</taxon>
        <taxon>Bacillaceae</taxon>
        <taxon>Allobacillus</taxon>
    </lineage>
</organism>
<dbReference type="InterPro" id="IPR011761">
    <property type="entry name" value="ATP-grasp"/>
</dbReference>
<feature type="domain" description="ATP-grasp" evidence="2">
    <location>
        <begin position="117"/>
        <end position="293"/>
    </location>
</feature>
<dbReference type="NCBIfam" id="NF009406">
    <property type="entry name" value="PRK12767.1-5"/>
    <property type="match status" value="1"/>
</dbReference>